<dbReference type="EMBL" id="LT985188">
    <property type="protein sequence ID" value="SPD87207.1"/>
    <property type="molecule type" value="Genomic_DNA"/>
</dbReference>
<evidence type="ECO:0000313" key="2">
    <source>
        <dbReference type="EMBL" id="SPD87207.1"/>
    </source>
</evidence>
<keyword evidence="3" id="KW-1185">Reference proteome</keyword>
<dbReference type="Proteomes" id="UP000238164">
    <property type="component" value="Chromosome 1"/>
</dbReference>
<dbReference type="RefSeq" id="WP_105185987.1">
    <property type="nucleotide sequence ID" value="NZ_BAAAGO010000034.1"/>
</dbReference>
<dbReference type="InterPro" id="IPR038555">
    <property type="entry name" value="Zincin_1_sf"/>
</dbReference>
<dbReference type="OrthoDB" id="4966605at2"/>
<dbReference type="InterPro" id="IPR010428">
    <property type="entry name" value="Zincin_1"/>
</dbReference>
<dbReference type="KEGG" id="mgg:MPLG2_2177"/>
<dbReference type="Gene3D" id="3.30.2010.20">
    <property type="match status" value="1"/>
</dbReference>
<evidence type="ECO:0008006" key="4">
    <source>
        <dbReference type="Google" id="ProtNLM"/>
    </source>
</evidence>
<dbReference type="CDD" id="cd12954">
    <property type="entry name" value="MMP_TTHA0227_like_1"/>
    <property type="match status" value="1"/>
</dbReference>
<feature type="region of interest" description="Disordered" evidence="1">
    <location>
        <begin position="1"/>
        <end position="29"/>
    </location>
</feature>
<accession>A0A2N9JID2</accession>
<reference evidence="2 3" key="1">
    <citation type="submission" date="2018-02" db="EMBL/GenBank/DDBJ databases">
        <authorList>
            <person name="Cohen D.B."/>
            <person name="Kent A.D."/>
        </authorList>
    </citation>
    <scope>NUCLEOTIDE SEQUENCE [LARGE SCALE GENOMIC DNA]</scope>
    <source>
        <strain evidence="2">1</strain>
    </source>
</reference>
<evidence type="ECO:0000256" key="1">
    <source>
        <dbReference type="SAM" id="MobiDB-lite"/>
    </source>
</evidence>
<protein>
    <recommendedName>
        <fullName evidence="4">Metallopeptidase family protein</fullName>
    </recommendedName>
</protein>
<dbReference type="Pfam" id="PF06262">
    <property type="entry name" value="Zincin_1"/>
    <property type="match status" value="1"/>
</dbReference>
<proteinExistence type="predicted"/>
<feature type="compositionally biased region" description="Basic residues" evidence="1">
    <location>
        <begin position="1"/>
        <end position="11"/>
    </location>
</feature>
<organism evidence="2 3">
    <name type="scientific">Micropruina glycogenica</name>
    <dbReference type="NCBI Taxonomy" id="75385"/>
    <lineage>
        <taxon>Bacteria</taxon>
        <taxon>Bacillati</taxon>
        <taxon>Actinomycetota</taxon>
        <taxon>Actinomycetes</taxon>
        <taxon>Propionibacteriales</taxon>
        <taxon>Nocardioidaceae</taxon>
        <taxon>Micropruina</taxon>
    </lineage>
</organism>
<dbReference type="AlphaFoldDB" id="A0A2N9JID2"/>
<dbReference type="SUPFAM" id="SSF55486">
    <property type="entry name" value="Metalloproteases ('zincins'), catalytic domain"/>
    <property type="match status" value="1"/>
</dbReference>
<name>A0A2N9JID2_9ACTN</name>
<gene>
    <name evidence="2" type="ORF">MPLG2_2177</name>
</gene>
<evidence type="ECO:0000313" key="3">
    <source>
        <dbReference type="Proteomes" id="UP000238164"/>
    </source>
</evidence>
<sequence length="148" mass="16400">MAHRRERHGRGLRGPLALPNPLTGGPVPLRNRPQRAEYFTTCVHGAVARVSGACPRALVGIDVGVEDVPVVAGPWSRDRVPLAAAIGPEPPQHGQVVLYRRPLEHRARTRKGLRILVFRTLVEQLHALTEIPLEELDPEGWATDDDWE</sequence>